<dbReference type="OrthoDB" id="9803459at2"/>
<reference evidence="3" key="1">
    <citation type="submission" date="2016-10" db="EMBL/GenBank/DDBJ databases">
        <authorList>
            <person name="Varghese N."/>
            <person name="Submissions S."/>
        </authorList>
    </citation>
    <scope>NUCLEOTIDE SEQUENCE [LARGE SCALE GENOMIC DNA]</scope>
    <source>
        <strain evidence="3">CGMCC 1.6981</strain>
    </source>
</reference>
<dbReference type="EMBL" id="FPBP01000008">
    <property type="protein sequence ID" value="SFU78233.1"/>
    <property type="molecule type" value="Genomic_DNA"/>
</dbReference>
<accession>A0A1I7IZ58</accession>
<dbReference type="Pfam" id="PF14082">
    <property type="entry name" value="SduA_C"/>
    <property type="match status" value="1"/>
</dbReference>
<gene>
    <name evidence="2" type="ORF">SAMN04487955_108172</name>
</gene>
<organism evidence="2 3">
    <name type="scientific">Halomonas korlensis</name>
    <dbReference type="NCBI Taxonomy" id="463301"/>
    <lineage>
        <taxon>Bacteria</taxon>
        <taxon>Pseudomonadati</taxon>
        <taxon>Pseudomonadota</taxon>
        <taxon>Gammaproteobacteria</taxon>
        <taxon>Oceanospirillales</taxon>
        <taxon>Halomonadaceae</taxon>
        <taxon>Halomonas</taxon>
    </lineage>
</organism>
<dbReference type="RefSeq" id="WP_089796313.1">
    <property type="nucleotide sequence ID" value="NZ_FPBP01000008.1"/>
</dbReference>
<evidence type="ECO:0000313" key="3">
    <source>
        <dbReference type="Proteomes" id="UP000198693"/>
    </source>
</evidence>
<evidence type="ECO:0000259" key="1">
    <source>
        <dbReference type="Pfam" id="PF14082"/>
    </source>
</evidence>
<keyword evidence="3" id="KW-1185">Reference proteome</keyword>
<feature type="domain" description="Shedu protein SduA C-terminal" evidence="1">
    <location>
        <begin position="22"/>
        <end position="171"/>
    </location>
</feature>
<protein>
    <recommendedName>
        <fullName evidence="1">Shedu protein SduA C-terminal domain-containing protein</fullName>
    </recommendedName>
</protein>
<proteinExistence type="predicted"/>
<sequence>MDRQQVEGAIESLDSLLQSRNTPEEAFQKWFEDNPVAFYVLGFHYHIPHPKIKAASGELYIPDFMAKRPNSAWEVIELKASATEILRNKDRRETFYASFESYLSQCHEYSEALDDSSARRNLEEKYSIDLMQKRPSSILIAGSGEHLDVARLLRLSSRRTPPIAVYTYDDLRSALLSYRTFNFGEYDSANGICVHSVMYIHRPNGAPTVNHILDIGMHHDRDRVSIYIDEKGCICLRVLDTNGAEHLAHSAKPFEGQLYEVAHWFLFEVGVSDGFGFISIQIDGRYYADIRINDFPFHISHEYVIGSDWEAKAPSWFSFVEMAVLNRALSFEEKMKMRTHSVNAGRHLPAELMDLNWSAYYSAGPGGRLEFRGHKWMHTARHPAGCA</sequence>
<dbReference type="STRING" id="463301.SAMN04487955_108172"/>
<dbReference type="InterPro" id="IPR025359">
    <property type="entry name" value="SduA_C"/>
</dbReference>
<name>A0A1I7IZ58_9GAMM</name>
<evidence type="ECO:0000313" key="2">
    <source>
        <dbReference type="EMBL" id="SFU78233.1"/>
    </source>
</evidence>
<dbReference type="AlphaFoldDB" id="A0A1I7IZ58"/>
<dbReference type="Proteomes" id="UP000198693">
    <property type="component" value="Unassembled WGS sequence"/>
</dbReference>